<organism evidence="1 2">
    <name type="scientific">Phytophthora megakarya</name>
    <dbReference type="NCBI Taxonomy" id="4795"/>
    <lineage>
        <taxon>Eukaryota</taxon>
        <taxon>Sar</taxon>
        <taxon>Stramenopiles</taxon>
        <taxon>Oomycota</taxon>
        <taxon>Peronosporomycetes</taxon>
        <taxon>Peronosporales</taxon>
        <taxon>Peronosporaceae</taxon>
        <taxon>Phytophthora</taxon>
    </lineage>
</organism>
<name>A0A225WEA9_9STRA</name>
<evidence type="ECO:0000313" key="1">
    <source>
        <dbReference type="EMBL" id="OWZ15367.1"/>
    </source>
</evidence>
<sequence length="66" mass="7559">MGMVVVNIGARIVKYSVDPIVDGHGLMTWVGRETVTDSACRERMITRWKPLITNKVLIMLLWRSFP</sequence>
<dbReference type="AlphaFoldDB" id="A0A225WEA9"/>
<keyword evidence="2" id="KW-1185">Reference proteome</keyword>
<comment type="caution">
    <text evidence="1">The sequence shown here is derived from an EMBL/GenBank/DDBJ whole genome shotgun (WGS) entry which is preliminary data.</text>
</comment>
<protein>
    <submittedName>
        <fullName evidence="1">Uncharacterized protein</fullName>
    </submittedName>
</protein>
<proteinExistence type="predicted"/>
<dbReference type="EMBL" id="NBNE01001138">
    <property type="protein sequence ID" value="OWZ15367.1"/>
    <property type="molecule type" value="Genomic_DNA"/>
</dbReference>
<gene>
    <name evidence="1" type="ORF">PHMEG_00010996</name>
</gene>
<accession>A0A225WEA9</accession>
<dbReference type="Proteomes" id="UP000198211">
    <property type="component" value="Unassembled WGS sequence"/>
</dbReference>
<evidence type="ECO:0000313" key="2">
    <source>
        <dbReference type="Proteomes" id="UP000198211"/>
    </source>
</evidence>
<reference evidence="2" key="1">
    <citation type="submission" date="2017-03" db="EMBL/GenBank/DDBJ databases">
        <title>Phytopthora megakarya and P. palmivora, two closely related causual agents of cacao black pod achieved similar genome size and gene model numbers by different mechanisms.</title>
        <authorList>
            <person name="Ali S."/>
            <person name="Shao J."/>
            <person name="Larry D.J."/>
            <person name="Kronmiller B."/>
            <person name="Shen D."/>
            <person name="Strem M.D."/>
            <person name="Melnick R.L."/>
            <person name="Guiltinan M.J."/>
            <person name="Tyler B.M."/>
            <person name="Meinhardt L.W."/>
            <person name="Bailey B.A."/>
        </authorList>
    </citation>
    <scope>NUCLEOTIDE SEQUENCE [LARGE SCALE GENOMIC DNA]</scope>
    <source>
        <strain evidence="2">zdho120</strain>
    </source>
</reference>